<evidence type="ECO:0000313" key="4">
    <source>
        <dbReference type="Proteomes" id="UP000261284"/>
    </source>
</evidence>
<dbReference type="InterPro" id="IPR000836">
    <property type="entry name" value="PRTase_dom"/>
</dbReference>
<dbReference type="Proteomes" id="UP000261284">
    <property type="component" value="Unassembled WGS sequence"/>
</dbReference>
<dbReference type="InterPro" id="IPR051910">
    <property type="entry name" value="ComF/GntX_DNA_util-trans"/>
</dbReference>
<organism evidence="3 4">
    <name type="scientific">Deminuibacter soli</name>
    <dbReference type="NCBI Taxonomy" id="2291815"/>
    <lineage>
        <taxon>Bacteria</taxon>
        <taxon>Pseudomonadati</taxon>
        <taxon>Bacteroidota</taxon>
        <taxon>Chitinophagia</taxon>
        <taxon>Chitinophagales</taxon>
        <taxon>Chitinophagaceae</taxon>
        <taxon>Deminuibacter</taxon>
    </lineage>
</organism>
<dbReference type="Gene3D" id="3.40.50.2020">
    <property type="match status" value="1"/>
</dbReference>
<dbReference type="PANTHER" id="PTHR47505:SF1">
    <property type="entry name" value="DNA UTILIZATION PROTEIN YHGH"/>
    <property type="match status" value="1"/>
</dbReference>
<evidence type="ECO:0000259" key="2">
    <source>
        <dbReference type="Pfam" id="PF00156"/>
    </source>
</evidence>
<comment type="similarity">
    <text evidence="1">Belongs to the ComF/GntX family.</text>
</comment>
<dbReference type="AlphaFoldDB" id="A0A3E1ND25"/>
<dbReference type="CDD" id="cd06223">
    <property type="entry name" value="PRTases_typeI"/>
    <property type="match status" value="1"/>
</dbReference>
<dbReference type="PANTHER" id="PTHR47505">
    <property type="entry name" value="DNA UTILIZATION PROTEIN YHGH"/>
    <property type="match status" value="1"/>
</dbReference>
<feature type="domain" description="Phosphoribosyltransferase" evidence="2">
    <location>
        <begin position="139"/>
        <end position="189"/>
    </location>
</feature>
<accession>A0A3E1ND25</accession>
<reference evidence="3 4" key="1">
    <citation type="submission" date="2018-08" db="EMBL/GenBank/DDBJ databases">
        <title>Chitinophagaceae sp. K23C18032701, a novel bacterium isolated from forest soil.</title>
        <authorList>
            <person name="Wang C."/>
        </authorList>
    </citation>
    <scope>NUCLEOTIDE SEQUENCE [LARGE SCALE GENOMIC DNA]</scope>
    <source>
        <strain evidence="3 4">K23C18032701</strain>
    </source>
</reference>
<sequence length="195" mass="21144">MQQLSSTNFFARPGNPVEKVFYGRTQVQAAGSAFYFVQDGLVQRLLQSLKYQNNQSAGIWLGALMGTQLQQSGRFNQVTTIVPVPLNAGRLQQRGYNQAELLAQGISGVCGWPVNATAVVRDVHTGSQTKQGRINRWQNMQQVFSLANASSLYNQHILLVDDVLTTGATLEACGNTLLAVPGSRLSIATAAFTVK</sequence>
<evidence type="ECO:0000313" key="3">
    <source>
        <dbReference type="EMBL" id="RFM25909.1"/>
    </source>
</evidence>
<dbReference type="EMBL" id="QTJU01000013">
    <property type="protein sequence ID" value="RFM25909.1"/>
    <property type="molecule type" value="Genomic_DNA"/>
</dbReference>
<protein>
    <submittedName>
        <fullName evidence="3">ComF family protein</fullName>
    </submittedName>
</protein>
<name>A0A3E1ND25_9BACT</name>
<proteinExistence type="inferred from homology"/>
<dbReference type="SUPFAM" id="SSF53271">
    <property type="entry name" value="PRTase-like"/>
    <property type="match status" value="1"/>
</dbReference>
<evidence type="ECO:0000256" key="1">
    <source>
        <dbReference type="ARBA" id="ARBA00008007"/>
    </source>
</evidence>
<keyword evidence="4" id="KW-1185">Reference proteome</keyword>
<comment type="caution">
    <text evidence="3">The sequence shown here is derived from an EMBL/GenBank/DDBJ whole genome shotgun (WGS) entry which is preliminary data.</text>
</comment>
<dbReference type="InterPro" id="IPR029057">
    <property type="entry name" value="PRTase-like"/>
</dbReference>
<dbReference type="Pfam" id="PF00156">
    <property type="entry name" value="Pribosyltran"/>
    <property type="match status" value="1"/>
</dbReference>
<gene>
    <name evidence="3" type="ORF">DXN05_22585</name>
</gene>